<keyword evidence="1" id="KW-0812">Transmembrane</keyword>
<accession>A0A226ED12</accession>
<feature type="transmembrane region" description="Helical" evidence="1">
    <location>
        <begin position="214"/>
        <end position="235"/>
    </location>
</feature>
<name>A0A226ED12_FOLCA</name>
<protein>
    <submittedName>
        <fullName evidence="2">Uncharacterized protein</fullName>
    </submittedName>
</protein>
<keyword evidence="3" id="KW-1185">Reference proteome</keyword>
<evidence type="ECO:0000256" key="1">
    <source>
        <dbReference type="SAM" id="Phobius"/>
    </source>
</evidence>
<keyword evidence="1" id="KW-1133">Transmembrane helix</keyword>
<sequence>MSSQTWPDSYSQIEVISYILKNFGQPKFILVHDKSTTSSTASEFAEDRILQFAQDQFIPFKELLPEINITSDIIDEEIFRLISTFSKSKFNPAIYSHLLLLPTSSLRKSSPQPHPLILFNSVTLLIRDTPKLPPIFSNSFPLATFLLSSAGPYQICHFCSLHNYHAFRKITPHFQTSSSPLHENFHLAPIYIGNLGQFSGKIPPRFLTPQRNRVNLITFLAVNVQLLFNLTVYAVPSSEDDNGMESVIVMVLKSTANPVENLFSFGEKKEITFITKRQPHPFDWTWIKGPFEPQVLIHFALAFVIMSIFIYLIVTLLNDCGLQISILPFTISSSFELILRLVLDQHLEKLPSSRTPFRVAFCSWLLCCLVVTETYRGEIVGHFVKPLYLDGPLNFLTLGQSGNFFVNGFKIERRNTTSWISNVVRILEMEFEARNLKKYGQILDKFKTSENRFLETPFDAYKRLVFTEDAFIEETTRLEMFVGMDIAKNMFQLGEDSIARYAYTIVMKNVFSRNILSVFQTMVDSGLIQEKVAGQRSLSKYRFNAMMKKMIKNETDGVREELEIGKSETHVPLTIYHVKNVYIIKDVFYGVAAIILVLECVMDRWGDWDFGVAATKKCNFQHRQEFDDVVSQRTGCWIFDQIIPQTWETITIPEAFKQVGVTLCLNFENILESASDEAKEKFEMQGWMLGEKAREEKVLKSFLLQIFGKHLKNQSGGQQVEFTNFKRYFEDGNSCYGTAEYGENYVFISYGTS</sequence>
<evidence type="ECO:0000313" key="2">
    <source>
        <dbReference type="EMBL" id="OXA54536.1"/>
    </source>
</evidence>
<comment type="caution">
    <text evidence="2">The sequence shown here is derived from an EMBL/GenBank/DDBJ whole genome shotgun (WGS) entry which is preliminary data.</text>
</comment>
<dbReference type="Gene3D" id="1.10.287.70">
    <property type="match status" value="1"/>
</dbReference>
<feature type="transmembrane region" description="Helical" evidence="1">
    <location>
        <begin position="295"/>
        <end position="317"/>
    </location>
</feature>
<organism evidence="2 3">
    <name type="scientific">Folsomia candida</name>
    <name type="common">Springtail</name>
    <dbReference type="NCBI Taxonomy" id="158441"/>
    <lineage>
        <taxon>Eukaryota</taxon>
        <taxon>Metazoa</taxon>
        <taxon>Ecdysozoa</taxon>
        <taxon>Arthropoda</taxon>
        <taxon>Hexapoda</taxon>
        <taxon>Collembola</taxon>
        <taxon>Entomobryomorpha</taxon>
        <taxon>Isotomoidea</taxon>
        <taxon>Isotomidae</taxon>
        <taxon>Proisotominae</taxon>
        <taxon>Folsomia</taxon>
    </lineage>
</organism>
<gene>
    <name evidence="2" type="ORF">Fcan01_10802</name>
</gene>
<dbReference type="EMBL" id="LNIX01000005">
    <property type="protein sequence ID" value="OXA54536.1"/>
    <property type="molecule type" value="Genomic_DNA"/>
</dbReference>
<feature type="transmembrane region" description="Helical" evidence="1">
    <location>
        <begin position="324"/>
        <end position="343"/>
    </location>
</feature>
<evidence type="ECO:0000313" key="3">
    <source>
        <dbReference type="Proteomes" id="UP000198287"/>
    </source>
</evidence>
<dbReference type="Proteomes" id="UP000198287">
    <property type="component" value="Unassembled WGS sequence"/>
</dbReference>
<keyword evidence="1" id="KW-0472">Membrane</keyword>
<proteinExistence type="predicted"/>
<reference evidence="2 3" key="1">
    <citation type="submission" date="2015-12" db="EMBL/GenBank/DDBJ databases">
        <title>The genome of Folsomia candida.</title>
        <authorList>
            <person name="Faddeeva A."/>
            <person name="Derks M.F."/>
            <person name="Anvar Y."/>
            <person name="Smit S."/>
            <person name="Van Straalen N."/>
            <person name="Roelofs D."/>
        </authorList>
    </citation>
    <scope>NUCLEOTIDE SEQUENCE [LARGE SCALE GENOMIC DNA]</scope>
    <source>
        <strain evidence="2 3">VU population</strain>
        <tissue evidence="2">Whole body</tissue>
    </source>
</reference>
<dbReference type="AlphaFoldDB" id="A0A226ED12"/>